<name>A0AAD6ZE17_9AGAR</name>
<organism evidence="2 3">
    <name type="scientific">Mycena albidolilacea</name>
    <dbReference type="NCBI Taxonomy" id="1033008"/>
    <lineage>
        <taxon>Eukaryota</taxon>
        <taxon>Fungi</taxon>
        <taxon>Dikarya</taxon>
        <taxon>Basidiomycota</taxon>
        <taxon>Agaricomycotina</taxon>
        <taxon>Agaricomycetes</taxon>
        <taxon>Agaricomycetidae</taxon>
        <taxon>Agaricales</taxon>
        <taxon>Marasmiineae</taxon>
        <taxon>Mycenaceae</taxon>
        <taxon>Mycena</taxon>
    </lineage>
</organism>
<evidence type="ECO:0000313" key="3">
    <source>
        <dbReference type="Proteomes" id="UP001218218"/>
    </source>
</evidence>
<protein>
    <submittedName>
        <fullName evidence="2">Uncharacterized protein</fullName>
    </submittedName>
</protein>
<reference evidence="2" key="1">
    <citation type="submission" date="2023-03" db="EMBL/GenBank/DDBJ databases">
        <title>Massive genome expansion in bonnet fungi (Mycena s.s.) driven by repeated elements and novel gene families across ecological guilds.</title>
        <authorList>
            <consortium name="Lawrence Berkeley National Laboratory"/>
            <person name="Harder C.B."/>
            <person name="Miyauchi S."/>
            <person name="Viragh M."/>
            <person name="Kuo A."/>
            <person name="Thoen E."/>
            <person name="Andreopoulos B."/>
            <person name="Lu D."/>
            <person name="Skrede I."/>
            <person name="Drula E."/>
            <person name="Henrissat B."/>
            <person name="Morin E."/>
            <person name="Kohler A."/>
            <person name="Barry K."/>
            <person name="LaButti K."/>
            <person name="Morin E."/>
            <person name="Salamov A."/>
            <person name="Lipzen A."/>
            <person name="Mereny Z."/>
            <person name="Hegedus B."/>
            <person name="Baldrian P."/>
            <person name="Stursova M."/>
            <person name="Weitz H."/>
            <person name="Taylor A."/>
            <person name="Grigoriev I.V."/>
            <person name="Nagy L.G."/>
            <person name="Martin F."/>
            <person name="Kauserud H."/>
        </authorList>
    </citation>
    <scope>NUCLEOTIDE SEQUENCE</scope>
    <source>
        <strain evidence="2">CBHHK002</strain>
    </source>
</reference>
<keyword evidence="3" id="KW-1185">Reference proteome</keyword>
<comment type="caution">
    <text evidence="2">The sequence shown here is derived from an EMBL/GenBank/DDBJ whole genome shotgun (WGS) entry which is preliminary data.</text>
</comment>
<accession>A0AAD6ZE17</accession>
<feature type="region of interest" description="Disordered" evidence="1">
    <location>
        <begin position="1"/>
        <end position="67"/>
    </location>
</feature>
<feature type="non-terminal residue" evidence="2">
    <location>
        <position position="161"/>
    </location>
</feature>
<dbReference type="EMBL" id="JARIHO010000055">
    <property type="protein sequence ID" value="KAJ7318975.1"/>
    <property type="molecule type" value="Genomic_DNA"/>
</dbReference>
<gene>
    <name evidence="2" type="ORF">DFH08DRAFT_1035418</name>
</gene>
<dbReference type="Proteomes" id="UP001218218">
    <property type="component" value="Unassembled WGS sequence"/>
</dbReference>
<dbReference type="AlphaFoldDB" id="A0AAD6ZE17"/>
<evidence type="ECO:0000313" key="2">
    <source>
        <dbReference type="EMBL" id="KAJ7318975.1"/>
    </source>
</evidence>
<sequence length="161" mass="17322">IPRPKGSGPRHIRISTGVHPVDSVQAIPTAPNGASPTANPRPRSGPPQRSLPLLRASVSTTTSRPATRMYKQTPAGDSITIFENVRQGMPEEKLQLVTRVFAGPDQIRGMRFGGEDDEYLIAEGVAGTAGVVIYRRVDGGRNLTEVARNTDIPTRTSVVWA</sequence>
<evidence type="ECO:0000256" key="1">
    <source>
        <dbReference type="SAM" id="MobiDB-lite"/>
    </source>
</evidence>
<proteinExistence type="predicted"/>